<keyword evidence="2" id="KW-1185">Reference proteome</keyword>
<protein>
    <submittedName>
        <fullName evidence="1">Uncharacterized protein</fullName>
    </submittedName>
</protein>
<sequence>MSATRAFALRSTLRAACNRPIQSQARIALGRRGYASVQEKAHHAAHKAGGDLPWYDAHHCFAPGASSAFYLHIYKARNFCGYIYPNTGLSSLQ</sequence>
<reference evidence="1 2" key="1">
    <citation type="submission" date="2016-10" db="EMBL/GenBank/DDBJ databases">
        <title>Draft genome sequence of Coniochaeta ligniaria NRRL30616, a lignocellulolytic fungus for bioabatement of inhibitors in plant biomass hydrolysates.</title>
        <authorList>
            <consortium name="DOE Joint Genome Institute"/>
            <person name="Jimenez D.J."/>
            <person name="Hector R.E."/>
            <person name="Riley R."/>
            <person name="Sun H."/>
            <person name="Grigoriev I.V."/>
            <person name="Van Elsas J.D."/>
            <person name="Nichols N.N."/>
        </authorList>
    </citation>
    <scope>NUCLEOTIDE SEQUENCE [LARGE SCALE GENOMIC DNA]</scope>
    <source>
        <strain evidence="1 2">NRRL 30616</strain>
    </source>
</reference>
<dbReference type="Proteomes" id="UP000182658">
    <property type="component" value="Unassembled WGS sequence"/>
</dbReference>
<evidence type="ECO:0000313" key="2">
    <source>
        <dbReference type="Proteomes" id="UP000182658"/>
    </source>
</evidence>
<dbReference type="InParanoid" id="A0A1J7ISC6"/>
<name>A0A1J7ISC6_9PEZI</name>
<evidence type="ECO:0000313" key="1">
    <source>
        <dbReference type="EMBL" id="OIW30245.1"/>
    </source>
</evidence>
<proteinExistence type="predicted"/>
<dbReference type="AlphaFoldDB" id="A0A1J7ISC6"/>
<dbReference type="EMBL" id="KV875097">
    <property type="protein sequence ID" value="OIW30245.1"/>
    <property type="molecule type" value="Genomic_DNA"/>
</dbReference>
<gene>
    <name evidence="1" type="ORF">CONLIGDRAFT_632294</name>
</gene>
<organism evidence="1 2">
    <name type="scientific">Coniochaeta ligniaria NRRL 30616</name>
    <dbReference type="NCBI Taxonomy" id="1408157"/>
    <lineage>
        <taxon>Eukaryota</taxon>
        <taxon>Fungi</taxon>
        <taxon>Dikarya</taxon>
        <taxon>Ascomycota</taxon>
        <taxon>Pezizomycotina</taxon>
        <taxon>Sordariomycetes</taxon>
        <taxon>Sordariomycetidae</taxon>
        <taxon>Coniochaetales</taxon>
        <taxon>Coniochaetaceae</taxon>
        <taxon>Coniochaeta</taxon>
    </lineage>
</organism>
<dbReference type="OrthoDB" id="4590756at2759"/>
<accession>A0A1J7ISC6</accession>